<dbReference type="AlphaFoldDB" id="A0A830HYT0"/>
<dbReference type="SUPFAM" id="SSF53335">
    <property type="entry name" value="S-adenosyl-L-methionine-dependent methyltransferases"/>
    <property type="match status" value="1"/>
</dbReference>
<evidence type="ECO:0000256" key="1">
    <source>
        <dbReference type="SAM" id="MobiDB-lite"/>
    </source>
</evidence>
<dbReference type="Proteomes" id="UP000660262">
    <property type="component" value="Unassembled WGS sequence"/>
</dbReference>
<feature type="region of interest" description="Disordered" evidence="1">
    <location>
        <begin position="731"/>
        <end position="777"/>
    </location>
</feature>
<feature type="domain" description="C2H2-type" evidence="2">
    <location>
        <begin position="30"/>
        <end position="52"/>
    </location>
</feature>
<protein>
    <recommendedName>
        <fullName evidence="2">C2H2-type domain-containing protein</fullName>
    </recommendedName>
</protein>
<dbReference type="PROSITE" id="PS00028">
    <property type="entry name" value="ZINC_FINGER_C2H2_1"/>
    <property type="match status" value="1"/>
</dbReference>
<feature type="region of interest" description="Disordered" evidence="1">
    <location>
        <begin position="222"/>
        <end position="282"/>
    </location>
</feature>
<dbReference type="InterPro" id="IPR029063">
    <property type="entry name" value="SAM-dependent_MTases_sf"/>
</dbReference>
<evidence type="ECO:0000313" key="3">
    <source>
        <dbReference type="EMBL" id="GHP11745.1"/>
    </source>
</evidence>
<dbReference type="InterPro" id="IPR013087">
    <property type="entry name" value="Znf_C2H2_type"/>
</dbReference>
<feature type="compositionally biased region" description="Polar residues" evidence="1">
    <location>
        <begin position="271"/>
        <end position="280"/>
    </location>
</feature>
<comment type="caution">
    <text evidence="3">The sequence shown here is derived from an EMBL/GenBank/DDBJ whole genome shotgun (WGS) entry which is preliminary data.</text>
</comment>
<proteinExistence type="predicted"/>
<accession>A0A830HYT0</accession>
<gene>
    <name evidence="3" type="ORF">PPROV_001047300</name>
</gene>
<keyword evidence="4" id="KW-1185">Reference proteome</keyword>
<feature type="compositionally biased region" description="Basic and acidic residues" evidence="1">
    <location>
        <begin position="260"/>
        <end position="269"/>
    </location>
</feature>
<dbReference type="EMBL" id="BNJQ01000036">
    <property type="protein sequence ID" value="GHP11745.1"/>
    <property type="molecule type" value="Genomic_DNA"/>
</dbReference>
<organism evidence="3 4">
    <name type="scientific">Pycnococcus provasolii</name>
    <dbReference type="NCBI Taxonomy" id="41880"/>
    <lineage>
        <taxon>Eukaryota</taxon>
        <taxon>Viridiplantae</taxon>
        <taxon>Chlorophyta</taxon>
        <taxon>Pseudoscourfieldiophyceae</taxon>
        <taxon>Pseudoscourfieldiales</taxon>
        <taxon>Pycnococcaceae</taxon>
        <taxon>Pycnococcus</taxon>
    </lineage>
</organism>
<evidence type="ECO:0000313" key="4">
    <source>
        <dbReference type="Proteomes" id="UP000660262"/>
    </source>
</evidence>
<name>A0A830HYT0_9CHLO</name>
<feature type="compositionally biased region" description="Acidic residues" evidence="1">
    <location>
        <begin position="232"/>
        <end position="259"/>
    </location>
</feature>
<sequence>MEASPEPTSAARRDPTPPDITDGSSGFAPCYKTACGRSVHVPTRVVAHLLAHPEMTPALLGTACALLSMPTLQRVNTKLAVEIDTKLPLKTALVTLPERVLGHKTFTFARRAGRRTLTPVVCDPSVPLTPTSTVTVVVHRADDQNSYLKTAYVGNIAVAEPGAAGLSDADVEVSLTYWSRHALKYDANTMGPVVHTSWQNVVAERGRVNLKKVKKRRMLLRRAKRARREEEAGQDEEEEVEVDDVDDDDDDDDDDDSDKDSEVDTEGKEAVTTTSATTNVGHGVLEARRLEAVTWHAADVDKDNSSSLHYPSPGALAMVRPTFGLDFVCQMQLNTSPSRIFNGPKPTRVLSKPTTLCLPTNSSLDACRAARRAVAADSANVAVARVVFTPKTSDKALAAKSLIAAFPAALAALDAEHVADWMRAWRIATARVADGTKLRFRVSCKGPGLQSHETKAELGQMLAARLVELRPDELKPELVAYELEVCIRQHPTYGEAHISLELPPPPPGDAKYRALLSEGIRERNEASKTQEDENSIEAKKKETVEACRNKNDTLLPTTLPSAVCGALAFLTKPMPNAAILHFVPSASETSGSGVLAAMRFLCCDAAYRTLRQPPAAGDESTGLRFTSFGADVADGSMDAVVMDCVVEGAIYSEALEYDHMRNIVTDAMRVLRTGGRFIAFVPPRKAKPMLQELSSVAAANTWILHHTSSVPSPHHSKRAEPMGTIINASRVGEARHRERNTRKRERAQMEAQMADVAAAEQAKLERSAVERAEGGEQ</sequence>
<feature type="region of interest" description="Disordered" evidence="1">
    <location>
        <begin position="1"/>
        <end position="25"/>
    </location>
</feature>
<reference evidence="3" key="1">
    <citation type="submission" date="2020-10" db="EMBL/GenBank/DDBJ databases">
        <title>Unveiling of a novel bifunctional photoreceptor, Dualchrome1, isolated from a cosmopolitan green alga.</title>
        <authorList>
            <person name="Suzuki S."/>
            <person name="Kawachi M."/>
        </authorList>
    </citation>
    <scope>NUCLEOTIDE SEQUENCE</scope>
    <source>
        <strain evidence="3">NIES 2893</strain>
    </source>
</reference>
<feature type="compositionally biased region" description="Basic and acidic residues" evidence="1">
    <location>
        <begin position="762"/>
        <end position="777"/>
    </location>
</feature>
<feature type="compositionally biased region" description="Low complexity" evidence="1">
    <location>
        <begin position="749"/>
        <end position="761"/>
    </location>
</feature>
<evidence type="ECO:0000259" key="2">
    <source>
        <dbReference type="PROSITE" id="PS00028"/>
    </source>
</evidence>